<evidence type="ECO:0000313" key="2">
    <source>
        <dbReference type="Proteomes" id="UP000233551"/>
    </source>
</evidence>
<sequence length="171" mass="19143">MARTIIKVLYFKEGERLDEPESITQEAVGIHKKLLGTPYPNVTGRDLQQLGQILSYSVLEQPKVSLIREVTAEEIKSTIWAMESDKAPDPDGFSSHFLKTIWHIIGEDFTKAVMNFISSSKLLSGVNSTRDTHTLVPKTDLKYSSQASSLSINVPLWKGEILWIIVSLLLS</sequence>
<dbReference type="EMBL" id="PGOL01000222">
    <property type="protein sequence ID" value="PKI74150.1"/>
    <property type="molecule type" value="Genomic_DNA"/>
</dbReference>
<comment type="caution">
    <text evidence="1">The sequence shown here is derived from an EMBL/GenBank/DDBJ whole genome shotgun (WGS) entry which is preliminary data.</text>
</comment>
<dbReference type="AlphaFoldDB" id="A0A2I0L0Q0"/>
<name>A0A2I0L0Q0_PUNGR</name>
<keyword evidence="2" id="KW-1185">Reference proteome</keyword>
<organism evidence="1 2">
    <name type="scientific">Punica granatum</name>
    <name type="common">Pomegranate</name>
    <dbReference type="NCBI Taxonomy" id="22663"/>
    <lineage>
        <taxon>Eukaryota</taxon>
        <taxon>Viridiplantae</taxon>
        <taxon>Streptophyta</taxon>
        <taxon>Embryophyta</taxon>
        <taxon>Tracheophyta</taxon>
        <taxon>Spermatophyta</taxon>
        <taxon>Magnoliopsida</taxon>
        <taxon>eudicotyledons</taxon>
        <taxon>Gunneridae</taxon>
        <taxon>Pentapetalae</taxon>
        <taxon>rosids</taxon>
        <taxon>malvids</taxon>
        <taxon>Myrtales</taxon>
        <taxon>Lythraceae</taxon>
        <taxon>Punica</taxon>
    </lineage>
</organism>
<protein>
    <submittedName>
        <fullName evidence="1">Uncharacterized protein</fullName>
    </submittedName>
</protein>
<dbReference type="Proteomes" id="UP000233551">
    <property type="component" value="Unassembled WGS sequence"/>
</dbReference>
<reference evidence="1 2" key="1">
    <citation type="submission" date="2017-11" db="EMBL/GenBank/DDBJ databases">
        <title>De-novo sequencing of pomegranate (Punica granatum L.) genome.</title>
        <authorList>
            <person name="Akparov Z."/>
            <person name="Amiraslanov A."/>
            <person name="Hajiyeva S."/>
            <person name="Abbasov M."/>
            <person name="Kaur K."/>
            <person name="Hamwieh A."/>
            <person name="Solovyev V."/>
            <person name="Salamov A."/>
            <person name="Braich B."/>
            <person name="Kosarev P."/>
            <person name="Mahmoud A."/>
            <person name="Hajiyev E."/>
            <person name="Babayeva S."/>
            <person name="Izzatullayeva V."/>
            <person name="Mammadov A."/>
            <person name="Mammadov A."/>
            <person name="Sharifova S."/>
            <person name="Ojaghi J."/>
            <person name="Eynullazada K."/>
            <person name="Bayramov B."/>
            <person name="Abdulazimova A."/>
            <person name="Shahmuradov I."/>
        </authorList>
    </citation>
    <scope>NUCLEOTIDE SEQUENCE [LARGE SCALE GENOMIC DNA]</scope>
    <source>
        <strain evidence="2">cv. AG2017</strain>
        <tissue evidence="1">Leaf</tissue>
    </source>
</reference>
<evidence type="ECO:0000313" key="1">
    <source>
        <dbReference type="EMBL" id="PKI74150.1"/>
    </source>
</evidence>
<gene>
    <name evidence="1" type="ORF">CRG98_005388</name>
</gene>
<proteinExistence type="predicted"/>
<dbReference type="STRING" id="22663.A0A2I0L0Q0"/>
<accession>A0A2I0L0Q0</accession>